<dbReference type="EMBL" id="VIVR01000001">
    <property type="protein sequence ID" value="TWE17031.1"/>
    <property type="molecule type" value="Genomic_DNA"/>
</dbReference>
<protein>
    <submittedName>
        <fullName evidence="2">Uncharacterized protein</fullName>
    </submittedName>
</protein>
<evidence type="ECO:0000313" key="2">
    <source>
        <dbReference type="EMBL" id="TWE17031.1"/>
    </source>
</evidence>
<gene>
    <name evidence="2" type="ORF">FB465_2035</name>
</gene>
<comment type="caution">
    <text evidence="2">The sequence shown here is derived from an EMBL/GenBank/DDBJ whole genome shotgun (WGS) entry which is preliminary data.</text>
</comment>
<accession>A0A561EN33</accession>
<sequence>MNLNIFLRGRGRRRAADRIPALTVERDAARQACAVLRIRLAAADDLITDQYRNLMDVRLDNAQLRVERRRLADEVAELQGRLDAALADTIEIPFIKVIHVPAESHPGGWGAADAPQLALAGGAR</sequence>
<keyword evidence="1" id="KW-0175">Coiled coil</keyword>
<dbReference type="RefSeq" id="WP_145789554.1">
    <property type="nucleotide sequence ID" value="NZ_BAAABR010000089.1"/>
</dbReference>
<dbReference type="Proteomes" id="UP000318416">
    <property type="component" value="Unassembled WGS sequence"/>
</dbReference>
<feature type="coiled-coil region" evidence="1">
    <location>
        <begin position="54"/>
        <end position="88"/>
    </location>
</feature>
<evidence type="ECO:0000313" key="3">
    <source>
        <dbReference type="Proteomes" id="UP000318416"/>
    </source>
</evidence>
<proteinExistence type="predicted"/>
<evidence type="ECO:0000256" key="1">
    <source>
        <dbReference type="SAM" id="Coils"/>
    </source>
</evidence>
<dbReference type="AlphaFoldDB" id="A0A561EN33"/>
<name>A0A561EN33_9ACTN</name>
<organism evidence="2 3">
    <name type="scientific">Kitasatospora atroaurantiaca</name>
    <dbReference type="NCBI Taxonomy" id="285545"/>
    <lineage>
        <taxon>Bacteria</taxon>
        <taxon>Bacillati</taxon>
        <taxon>Actinomycetota</taxon>
        <taxon>Actinomycetes</taxon>
        <taxon>Kitasatosporales</taxon>
        <taxon>Streptomycetaceae</taxon>
        <taxon>Kitasatospora</taxon>
    </lineage>
</organism>
<keyword evidence="3" id="KW-1185">Reference proteome</keyword>
<reference evidence="2 3" key="1">
    <citation type="submission" date="2019-06" db="EMBL/GenBank/DDBJ databases">
        <title>Sequencing the genomes of 1000 actinobacteria strains.</title>
        <authorList>
            <person name="Klenk H.-P."/>
        </authorList>
    </citation>
    <scope>NUCLEOTIDE SEQUENCE [LARGE SCALE GENOMIC DNA]</scope>
    <source>
        <strain evidence="2 3">DSM 41649</strain>
    </source>
</reference>